<reference evidence="2" key="2">
    <citation type="submission" date="2020-10" db="EMBL/GenBank/DDBJ databases">
        <authorList>
            <person name="Cooper E.A."/>
            <person name="Brenton Z.W."/>
            <person name="Flinn B.S."/>
            <person name="Jenkins J."/>
            <person name="Shu S."/>
            <person name="Flowers D."/>
            <person name="Luo F."/>
            <person name="Wang Y."/>
            <person name="Xia P."/>
            <person name="Barry K."/>
            <person name="Daum C."/>
            <person name="Lipzen A."/>
            <person name="Yoshinaga Y."/>
            <person name="Schmutz J."/>
            <person name="Saski C."/>
            <person name="Vermerris W."/>
            <person name="Kresovich S."/>
        </authorList>
    </citation>
    <scope>NUCLEOTIDE SEQUENCE</scope>
</reference>
<reference evidence="2" key="1">
    <citation type="journal article" date="2019" name="BMC Genomics">
        <title>A new reference genome for Sorghum bicolor reveals high levels of sequence similarity between sweet and grain genotypes: implications for the genetics of sugar metabolism.</title>
        <authorList>
            <person name="Cooper E.A."/>
            <person name="Brenton Z.W."/>
            <person name="Flinn B.S."/>
            <person name="Jenkins J."/>
            <person name="Shu S."/>
            <person name="Flowers D."/>
            <person name="Luo F."/>
            <person name="Wang Y."/>
            <person name="Xia P."/>
            <person name="Barry K."/>
            <person name="Daum C."/>
            <person name="Lipzen A."/>
            <person name="Yoshinaga Y."/>
            <person name="Schmutz J."/>
            <person name="Saski C."/>
            <person name="Vermerris W."/>
            <person name="Kresovich S."/>
        </authorList>
    </citation>
    <scope>NUCLEOTIDE SEQUENCE</scope>
</reference>
<name>A0A921UB90_SORBI</name>
<dbReference type="Proteomes" id="UP000807115">
    <property type="component" value="Chromosome 6"/>
</dbReference>
<dbReference type="EMBL" id="CM027685">
    <property type="protein sequence ID" value="KAG0525133.1"/>
    <property type="molecule type" value="Genomic_DNA"/>
</dbReference>
<organism evidence="2 3">
    <name type="scientific">Sorghum bicolor</name>
    <name type="common">Sorghum</name>
    <name type="synonym">Sorghum vulgare</name>
    <dbReference type="NCBI Taxonomy" id="4558"/>
    <lineage>
        <taxon>Eukaryota</taxon>
        <taxon>Viridiplantae</taxon>
        <taxon>Streptophyta</taxon>
        <taxon>Embryophyta</taxon>
        <taxon>Tracheophyta</taxon>
        <taxon>Spermatophyta</taxon>
        <taxon>Magnoliopsida</taxon>
        <taxon>Liliopsida</taxon>
        <taxon>Poales</taxon>
        <taxon>Poaceae</taxon>
        <taxon>PACMAD clade</taxon>
        <taxon>Panicoideae</taxon>
        <taxon>Andropogonodae</taxon>
        <taxon>Andropogoneae</taxon>
        <taxon>Sorghinae</taxon>
        <taxon>Sorghum</taxon>
    </lineage>
</organism>
<evidence type="ECO:0000313" key="2">
    <source>
        <dbReference type="EMBL" id="KAG0525133.1"/>
    </source>
</evidence>
<sequence length="239" mass="26639">MSPLQSKALSTAAGNSETCMPCQSSPKVVGRRLSGMSYAGASNRCSFHHRTPWPPPLLDVSAEHPIWFQPPRPRSHRWKHQTNHRFKRNEPISICKEHPPTSLVRARSGSADIRQRQAHSPSPLFCTLGDLHRPPLQQRRTTSGHYVDTQARLPSQSGGVRTTLQLHPTLLALDPNLLRLTERSQIFIANDLPPHQFHGLPEIPVGGPAYSGQTRQPQGRRVHHESALMELPGISRLPA</sequence>
<proteinExistence type="predicted"/>
<feature type="region of interest" description="Disordered" evidence="1">
    <location>
        <begin position="206"/>
        <end position="239"/>
    </location>
</feature>
<dbReference type="AlphaFoldDB" id="A0A921UB90"/>
<feature type="region of interest" description="Disordered" evidence="1">
    <location>
        <begin position="1"/>
        <end position="25"/>
    </location>
</feature>
<evidence type="ECO:0000313" key="3">
    <source>
        <dbReference type="Proteomes" id="UP000807115"/>
    </source>
</evidence>
<protein>
    <submittedName>
        <fullName evidence="2">Uncharacterized protein</fullName>
    </submittedName>
</protein>
<comment type="caution">
    <text evidence="2">The sequence shown here is derived from an EMBL/GenBank/DDBJ whole genome shotgun (WGS) entry which is preliminary data.</text>
</comment>
<evidence type="ECO:0000256" key="1">
    <source>
        <dbReference type="SAM" id="MobiDB-lite"/>
    </source>
</evidence>
<accession>A0A921UB90</accession>
<gene>
    <name evidence="2" type="ORF">BDA96_06G029300</name>
</gene>